<dbReference type="Pfam" id="PF12696">
    <property type="entry name" value="TraG-D_C"/>
    <property type="match status" value="1"/>
</dbReference>
<dbReference type="InterPro" id="IPR022458">
    <property type="entry name" value="Conjugative_coupling_TraG/TraD"/>
</dbReference>
<dbReference type="PANTHER" id="PTHR30121:SF6">
    <property type="entry name" value="SLR6007 PROTEIN"/>
    <property type="match status" value="1"/>
</dbReference>
<keyword evidence="2" id="KW-0472">Membrane</keyword>
<evidence type="ECO:0000259" key="3">
    <source>
        <dbReference type="Pfam" id="PF12696"/>
    </source>
</evidence>
<dbReference type="NCBIfam" id="TIGR03754">
    <property type="entry name" value="conj_TOL_TraD"/>
    <property type="match status" value="1"/>
</dbReference>
<organism evidence="4 5">
    <name type="scientific">Halomonas mongoliensis</name>
    <dbReference type="NCBI Taxonomy" id="321265"/>
    <lineage>
        <taxon>Bacteria</taxon>
        <taxon>Pseudomonadati</taxon>
        <taxon>Pseudomonadota</taxon>
        <taxon>Gammaproteobacteria</taxon>
        <taxon>Oceanospirillales</taxon>
        <taxon>Halomonadaceae</taxon>
        <taxon>Halomonas</taxon>
    </lineage>
</organism>
<sequence length="766" mass="85829">MNQTHPLEALLRPAVELNTALVCLACAVLCIMAPWSLALSPSVGYGMAAGFAAFGLWRARQAWVVLRYRRNMKRLPRFALRSRQIPVSQRLLWMGKGFKWEARHTQRLHESQQPHVQRYLRPGPAYRVARELENRLERYGAGRPLVKLLAADVPWNPVRPLPPVGGMAALHAVEWKERDVYLPLGERVGHTLVEGTTRVGKTRLAEILITQDIHRGDVVIAFDPKGDADLMIRMYAEAQRAGRGDAFYVFHLGWPDISARYNAVGRFGRISEVATRLAGQLSGEGNSAAFREFAWRFVNIVARARHALGQRPTYEQILSDVVNIDGLMIEYAQQTLTRHDQHAWERITTIEGKLNDKNIPRQFQGRDKRVVAIEQYLQQVKVVDAVLEGLRSAVRYDKTYFDKIVASLLPLLEKLTTGRIAELLSPDYDDIEDPRPIIDWQQIIRKRGIVYVGLDAMSDFEVAQAVGNSMFADLVSVAGHIYKHGIDDGLPAVNGKRMGKVPINLHCDEFNELMGDEFIPLINKGGGAGIQVTAYTQTLSDIEARIGNAAKAGQVVGNFNNLVMLRVREEKTAELLTRQLRQVNVATRMLVSMASDSSDIANDIDFTSSGGDRISTVQVPMIEPADVVSLPKGQAFALLEGGQLWKVRMPLPLPDRHEDIPGSIAELAERMKRDYTTGEQWWTAVMPPPVNLELGDLGAELPVRASDAQESPPAQAEARREEHDKDEAKAKARRQGEEAEDQLLDEWPLAQEMENRDEHRDNAHDA</sequence>
<feature type="region of interest" description="Disordered" evidence="1">
    <location>
        <begin position="705"/>
        <end position="766"/>
    </location>
</feature>
<evidence type="ECO:0000313" key="5">
    <source>
        <dbReference type="Proteomes" id="UP001252270"/>
    </source>
</evidence>
<dbReference type="NCBIfam" id="TIGR03743">
    <property type="entry name" value="SXT_TraD"/>
    <property type="match status" value="1"/>
</dbReference>
<keyword evidence="2" id="KW-0812">Transmembrane</keyword>
<evidence type="ECO:0000256" key="1">
    <source>
        <dbReference type="SAM" id="MobiDB-lite"/>
    </source>
</evidence>
<feature type="compositionally biased region" description="Basic and acidic residues" evidence="1">
    <location>
        <begin position="717"/>
        <end position="737"/>
    </location>
</feature>
<dbReference type="EMBL" id="JARWAL010000008">
    <property type="protein sequence ID" value="MDR5893114.1"/>
    <property type="molecule type" value="Genomic_DNA"/>
</dbReference>
<dbReference type="InterPro" id="IPR051162">
    <property type="entry name" value="T4SS_component"/>
</dbReference>
<feature type="compositionally biased region" description="Basic and acidic residues" evidence="1">
    <location>
        <begin position="753"/>
        <end position="766"/>
    </location>
</feature>
<dbReference type="PANTHER" id="PTHR30121">
    <property type="entry name" value="UNCHARACTERIZED PROTEIN YJGR-RELATED"/>
    <property type="match status" value="1"/>
</dbReference>
<protein>
    <submittedName>
        <fullName evidence="4">Type IV conjugative transfer system coupling protein TraD</fullName>
    </submittedName>
</protein>
<reference evidence="4 5" key="1">
    <citation type="submission" date="2023-04" db="EMBL/GenBank/DDBJ databases">
        <title>A long-awaited taxogenomic arrangement of the family Halomonadaceae.</title>
        <authorList>
            <person name="De La Haba R."/>
            <person name="Chuvochina M."/>
            <person name="Wittouck S."/>
            <person name="Arahal D.R."/>
            <person name="Sanchez-Porro C."/>
            <person name="Hugenholtz P."/>
            <person name="Ventosa A."/>
        </authorList>
    </citation>
    <scope>NUCLEOTIDE SEQUENCE [LARGE SCALE GENOMIC DNA]</scope>
    <source>
        <strain evidence="4 5">DSM 17332</strain>
    </source>
</reference>
<keyword evidence="5" id="KW-1185">Reference proteome</keyword>
<proteinExistence type="predicted"/>
<feature type="transmembrane region" description="Helical" evidence="2">
    <location>
        <begin position="20"/>
        <end position="37"/>
    </location>
</feature>
<keyword evidence="2" id="KW-1133">Transmembrane helix</keyword>
<dbReference type="InterPro" id="IPR027417">
    <property type="entry name" value="P-loop_NTPase"/>
</dbReference>
<evidence type="ECO:0000313" key="4">
    <source>
        <dbReference type="EMBL" id="MDR5893114.1"/>
    </source>
</evidence>
<dbReference type="SUPFAM" id="SSF52540">
    <property type="entry name" value="P-loop containing nucleoside triphosphate hydrolases"/>
    <property type="match status" value="1"/>
</dbReference>
<gene>
    <name evidence="4" type="primary">traD</name>
    <name evidence="4" type="ORF">QC820_09820</name>
</gene>
<comment type="caution">
    <text evidence="4">The sequence shown here is derived from an EMBL/GenBank/DDBJ whole genome shotgun (WGS) entry which is preliminary data.</text>
</comment>
<dbReference type="InterPro" id="IPR032689">
    <property type="entry name" value="TraG-D_C"/>
</dbReference>
<dbReference type="CDD" id="cd01127">
    <property type="entry name" value="TrwB_TraG_TraD_VirD4"/>
    <property type="match status" value="1"/>
</dbReference>
<evidence type="ECO:0000256" key="2">
    <source>
        <dbReference type="SAM" id="Phobius"/>
    </source>
</evidence>
<name>A0ABU1GM57_9GAMM</name>
<dbReference type="Gene3D" id="3.40.50.300">
    <property type="entry name" value="P-loop containing nucleotide triphosphate hydrolases"/>
    <property type="match status" value="2"/>
</dbReference>
<accession>A0ABU1GM57</accession>
<feature type="domain" description="TraD/TraG TraM recognition site" evidence="3">
    <location>
        <begin position="502"/>
        <end position="632"/>
    </location>
</feature>
<dbReference type="Proteomes" id="UP001252270">
    <property type="component" value="Unassembled WGS sequence"/>
</dbReference>
<dbReference type="InterPro" id="IPR022503">
    <property type="entry name" value="Conj_coupling_TraG/TraD_PFGI-1"/>
</dbReference>